<dbReference type="Proteomes" id="UP000050909">
    <property type="component" value="Unassembled WGS sequence"/>
</dbReference>
<sequence length="329" mass="35592">MINKRDKKVTRQSNKLMLGLILTAALAISFVGCGKKTAAKDNEPIKIGILQLIDQTALTDARKGFEAELAAAGYKGKKIKIDYVNAQGDQSNLRTMSEKLKKDQNVVNLALATPAAQALQKVDPDTPMVFTAITDPKEAGLTTNLKQPDTNATGVTDNVSMKLQIKFLHHLLPKAQTVGIIYNAAESNSLTQVKEAEKELKQLGIKVKKLTVATTNDVDQATRSMAKKVDAIYLPTDNTMAAAMVTVGKISRKTKVPVIPGASTMVRDGGVANEGLDYEKLGRQTAKLAIKIIKGQQVSDLPVEQPKDITIIKNEKMMQALGISDDQLE</sequence>
<dbReference type="Pfam" id="PF04392">
    <property type="entry name" value="ABC_sub_bind"/>
    <property type="match status" value="1"/>
</dbReference>
<keyword evidence="1" id="KW-0067">ATP-binding</keyword>
<dbReference type="InterPro" id="IPR028082">
    <property type="entry name" value="Peripla_BP_I"/>
</dbReference>
<accession>A0A0R1GUA9</accession>
<dbReference type="PANTHER" id="PTHR35271">
    <property type="entry name" value="ABC TRANSPORTER, SUBSTRATE-BINDING LIPOPROTEIN-RELATED"/>
    <property type="match status" value="1"/>
</dbReference>
<comment type="caution">
    <text evidence="1">The sequence shown here is derived from an EMBL/GenBank/DDBJ whole genome shotgun (WGS) entry which is preliminary data.</text>
</comment>
<reference evidence="1 2" key="1">
    <citation type="journal article" date="2015" name="Genome Announc.">
        <title>Expanding the biotechnology potential of lactobacilli through comparative genomics of 213 strains and associated genera.</title>
        <authorList>
            <person name="Sun Z."/>
            <person name="Harris H.M."/>
            <person name="McCann A."/>
            <person name="Guo C."/>
            <person name="Argimon S."/>
            <person name="Zhang W."/>
            <person name="Yang X."/>
            <person name="Jeffery I.B."/>
            <person name="Cooney J.C."/>
            <person name="Kagawa T.F."/>
            <person name="Liu W."/>
            <person name="Song Y."/>
            <person name="Salvetti E."/>
            <person name="Wrobel A."/>
            <person name="Rasinkangas P."/>
            <person name="Parkhill J."/>
            <person name="Rea M.C."/>
            <person name="O'Sullivan O."/>
            <person name="Ritari J."/>
            <person name="Douillard F.P."/>
            <person name="Paul Ross R."/>
            <person name="Yang R."/>
            <person name="Briner A.E."/>
            <person name="Felis G.E."/>
            <person name="de Vos W.M."/>
            <person name="Barrangou R."/>
            <person name="Klaenhammer T.R."/>
            <person name="Caufield P.W."/>
            <person name="Cui Y."/>
            <person name="Zhang H."/>
            <person name="O'Toole P.W."/>
        </authorList>
    </citation>
    <scope>NUCLEOTIDE SEQUENCE [LARGE SCALE GENOMIC DNA]</scope>
    <source>
        <strain evidence="1 2">DSM 20534</strain>
    </source>
</reference>
<dbReference type="Gene3D" id="3.40.50.2300">
    <property type="match status" value="2"/>
</dbReference>
<dbReference type="PANTHER" id="PTHR35271:SF1">
    <property type="entry name" value="ABC TRANSPORTER, SUBSTRATE-BINDING LIPOPROTEIN"/>
    <property type="match status" value="1"/>
</dbReference>
<keyword evidence="1" id="KW-0547">Nucleotide-binding</keyword>
<protein>
    <submittedName>
        <fullName evidence="1">ATP-binding cassette transporter</fullName>
    </submittedName>
</protein>
<dbReference type="RefSeq" id="WP_371857347.1">
    <property type="nucleotide sequence ID" value="NZ_AZCV01000002.1"/>
</dbReference>
<dbReference type="PROSITE" id="PS51257">
    <property type="entry name" value="PROKAR_LIPOPROTEIN"/>
    <property type="match status" value="1"/>
</dbReference>
<dbReference type="SUPFAM" id="SSF53822">
    <property type="entry name" value="Periplasmic binding protein-like I"/>
    <property type="match status" value="1"/>
</dbReference>
<gene>
    <name evidence="1" type="ORF">FC62_GL000682</name>
</gene>
<evidence type="ECO:0000313" key="2">
    <source>
        <dbReference type="Proteomes" id="UP000050909"/>
    </source>
</evidence>
<dbReference type="GO" id="GO:0005524">
    <property type="term" value="F:ATP binding"/>
    <property type="evidence" value="ECO:0007669"/>
    <property type="project" value="UniProtKB-KW"/>
</dbReference>
<keyword evidence="2" id="KW-1185">Reference proteome</keyword>
<name>A0A0R1GUA9_9LACO</name>
<dbReference type="EMBL" id="AZCV01000002">
    <property type="protein sequence ID" value="KRK37916.1"/>
    <property type="molecule type" value="Genomic_DNA"/>
</dbReference>
<dbReference type="PATRIC" id="fig|1423722.3.peg.698"/>
<dbReference type="AlphaFoldDB" id="A0A0R1GUA9"/>
<dbReference type="InterPro" id="IPR007487">
    <property type="entry name" value="ABC_transpt-TYRBP-like"/>
</dbReference>
<proteinExistence type="predicted"/>
<organism evidence="1 2">
    <name type="scientific">Amylolactobacillus amylotrophicus DSM 20534</name>
    <dbReference type="NCBI Taxonomy" id="1423722"/>
    <lineage>
        <taxon>Bacteria</taxon>
        <taxon>Bacillati</taxon>
        <taxon>Bacillota</taxon>
        <taxon>Bacilli</taxon>
        <taxon>Lactobacillales</taxon>
        <taxon>Lactobacillaceae</taxon>
        <taxon>Amylolactobacillus</taxon>
    </lineage>
</organism>
<dbReference type="CDD" id="cd06325">
    <property type="entry name" value="PBP1_ABC_unchar_transporter"/>
    <property type="match status" value="1"/>
</dbReference>
<evidence type="ECO:0000313" key="1">
    <source>
        <dbReference type="EMBL" id="KRK37916.1"/>
    </source>
</evidence>